<proteinExistence type="predicted"/>
<reference evidence="1" key="1">
    <citation type="journal article" date="2005" name="Proc. Natl. Acad. Sci. U.S.A.">
        <title>The psychrophilic lifestyle as revealed by the genome sequence of Colwellia psychrerythraea 34H through genomic and proteomic analyses.</title>
        <authorList>
            <person name="Methe B.A."/>
            <person name="Nelson K.E."/>
            <person name="Deming J.W."/>
            <person name="Momen B."/>
            <person name="Melamud E."/>
            <person name="Zhang X."/>
            <person name="Moult J."/>
            <person name="Madupu R."/>
            <person name="Nelson W.C."/>
            <person name="Dodson R.J."/>
            <person name="Brinkac L.M."/>
            <person name="Daugherty S.C."/>
            <person name="Durkin A.S."/>
            <person name="DeBoy R.T."/>
            <person name="Kolonay J.F."/>
            <person name="Sullivan S.A."/>
            <person name="Zhou L."/>
            <person name="Davidsen T.M."/>
            <person name="Wu M."/>
            <person name="Huston A.L."/>
            <person name="Lewis M."/>
            <person name="Weaver B."/>
            <person name="Weidman J.F."/>
            <person name="Khouri H."/>
            <person name="Utterback T.R."/>
            <person name="Feldblyum T.V."/>
            <person name="Fraser C.M."/>
        </authorList>
    </citation>
    <scope>NUCLEOTIDE SEQUENCE [LARGE SCALE GENOMIC DNA]</scope>
    <source>
        <strain evidence="1">34H</strain>
    </source>
</reference>
<dbReference type="AlphaFoldDB" id="Q47XA1"/>
<name>Q47XA1_COLP3</name>
<evidence type="ECO:0000313" key="2">
    <source>
        <dbReference type="Proteomes" id="UP000000547"/>
    </source>
</evidence>
<sequence length="39" mass="4445">MGVIIALYNAMSAKTYKVVDYFLSDAAIITIKIKQPYYK</sequence>
<evidence type="ECO:0000313" key="1">
    <source>
        <dbReference type="EMBL" id="AAZ24626.1"/>
    </source>
</evidence>
<gene>
    <name evidence="1" type="ordered locus">CPS_3911</name>
</gene>
<dbReference type="STRING" id="167879.CPS_3911"/>
<dbReference type="KEGG" id="cps:CPS_3911"/>
<dbReference type="EMBL" id="CP000083">
    <property type="protein sequence ID" value="AAZ24626.1"/>
    <property type="molecule type" value="Genomic_DNA"/>
</dbReference>
<protein>
    <submittedName>
        <fullName evidence="1">Uncharacterized protein</fullName>
    </submittedName>
</protein>
<organism evidence="1 2">
    <name type="scientific">Colwellia psychrerythraea (strain 34H / ATCC BAA-681)</name>
    <name type="common">Vibrio psychroerythus</name>
    <dbReference type="NCBI Taxonomy" id="167879"/>
    <lineage>
        <taxon>Bacteria</taxon>
        <taxon>Pseudomonadati</taxon>
        <taxon>Pseudomonadota</taxon>
        <taxon>Gammaproteobacteria</taxon>
        <taxon>Alteromonadales</taxon>
        <taxon>Colwelliaceae</taxon>
        <taxon>Colwellia</taxon>
    </lineage>
</organism>
<dbReference type="HOGENOM" id="CLU_3307990_0_0_6"/>
<accession>Q47XA1</accession>
<dbReference type="Proteomes" id="UP000000547">
    <property type="component" value="Chromosome"/>
</dbReference>